<dbReference type="Gene3D" id="4.10.240.10">
    <property type="entry name" value="Zn(2)-C6 fungal-type DNA-binding domain"/>
    <property type="match status" value="1"/>
</dbReference>
<organism evidence="4 5">
    <name type="scientific">Aureobasidium subglaciale (strain EXF-2481)</name>
    <name type="common">Aureobasidium pullulans var. subglaciale</name>
    <dbReference type="NCBI Taxonomy" id="1043005"/>
    <lineage>
        <taxon>Eukaryota</taxon>
        <taxon>Fungi</taxon>
        <taxon>Dikarya</taxon>
        <taxon>Ascomycota</taxon>
        <taxon>Pezizomycotina</taxon>
        <taxon>Dothideomycetes</taxon>
        <taxon>Dothideomycetidae</taxon>
        <taxon>Dothideales</taxon>
        <taxon>Saccotheciaceae</taxon>
        <taxon>Aureobasidium</taxon>
    </lineage>
</organism>
<dbReference type="GeneID" id="25371328"/>
<dbReference type="InterPro" id="IPR036864">
    <property type="entry name" value="Zn2-C6_fun-type_DNA-bd_sf"/>
</dbReference>
<keyword evidence="5" id="KW-1185">Reference proteome</keyword>
<dbReference type="OMA" id="MRYLIWP"/>
<name>A0A074YZ45_AURSE</name>
<dbReference type="PROSITE" id="PS50048">
    <property type="entry name" value="ZN2_CY6_FUNGAL_2"/>
    <property type="match status" value="1"/>
</dbReference>
<dbReference type="InParanoid" id="A0A074YZ45"/>
<dbReference type="GO" id="GO:0008270">
    <property type="term" value="F:zinc ion binding"/>
    <property type="evidence" value="ECO:0007669"/>
    <property type="project" value="InterPro"/>
</dbReference>
<protein>
    <recommendedName>
        <fullName evidence="3">Zn(2)-C6 fungal-type domain-containing protein</fullName>
    </recommendedName>
</protein>
<feature type="region of interest" description="Disordered" evidence="2">
    <location>
        <begin position="174"/>
        <end position="217"/>
    </location>
</feature>
<keyword evidence="1" id="KW-0539">Nucleus</keyword>
<dbReference type="Pfam" id="PF11905">
    <property type="entry name" value="DUF3425"/>
    <property type="match status" value="1"/>
</dbReference>
<dbReference type="InterPro" id="IPR021833">
    <property type="entry name" value="DUF3425"/>
</dbReference>
<dbReference type="EMBL" id="KL584750">
    <property type="protein sequence ID" value="KEQ99432.1"/>
    <property type="molecule type" value="Genomic_DNA"/>
</dbReference>
<dbReference type="STRING" id="1043005.A0A074YZ45"/>
<dbReference type="Proteomes" id="UP000030641">
    <property type="component" value="Unassembled WGS sequence"/>
</dbReference>
<feature type="region of interest" description="Disordered" evidence="2">
    <location>
        <begin position="1"/>
        <end position="34"/>
    </location>
</feature>
<evidence type="ECO:0000313" key="5">
    <source>
        <dbReference type="Proteomes" id="UP000030641"/>
    </source>
</evidence>
<gene>
    <name evidence="4" type="ORF">AUEXF2481DRAFT_76058</name>
</gene>
<dbReference type="CDD" id="cd00067">
    <property type="entry name" value="GAL4"/>
    <property type="match status" value="1"/>
</dbReference>
<dbReference type="AlphaFoldDB" id="A0A074YZ45"/>
<feature type="compositionally biased region" description="Polar residues" evidence="2">
    <location>
        <begin position="188"/>
        <end position="197"/>
    </location>
</feature>
<reference evidence="4 5" key="1">
    <citation type="journal article" date="2014" name="BMC Genomics">
        <title>Genome sequencing of four Aureobasidium pullulans varieties: biotechnological potential, stress tolerance, and description of new species.</title>
        <authorList>
            <person name="Gostin Ar C."/>
            <person name="Ohm R.A."/>
            <person name="Kogej T."/>
            <person name="Sonjak S."/>
            <person name="Turk M."/>
            <person name="Zajc J."/>
            <person name="Zalar P."/>
            <person name="Grube M."/>
            <person name="Sun H."/>
            <person name="Han J."/>
            <person name="Sharma A."/>
            <person name="Chiniquy J."/>
            <person name="Ngan C.Y."/>
            <person name="Lipzen A."/>
            <person name="Barry K."/>
            <person name="Grigoriev I.V."/>
            <person name="Gunde-Cimerman N."/>
        </authorList>
    </citation>
    <scope>NUCLEOTIDE SEQUENCE [LARGE SCALE GENOMIC DNA]</scope>
    <source>
        <strain evidence="4 5">EXF-2481</strain>
    </source>
</reference>
<dbReference type="RefSeq" id="XP_013348299.1">
    <property type="nucleotide sequence ID" value="XM_013492845.1"/>
</dbReference>
<proteinExistence type="predicted"/>
<evidence type="ECO:0000259" key="3">
    <source>
        <dbReference type="PROSITE" id="PS50048"/>
    </source>
</evidence>
<dbReference type="PROSITE" id="PS00463">
    <property type="entry name" value="ZN2_CY6_FUNGAL_1"/>
    <property type="match status" value="1"/>
</dbReference>
<evidence type="ECO:0000256" key="1">
    <source>
        <dbReference type="ARBA" id="ARBA00023242"/>
    </source>
</evidence>
<dbReference type="PANTHER" id="PTHR37012">
    <property type="entry name" value="B-ZIP TRANSCRIPTION FACTOR (EUROFUNG)-RELATED"/>
    <property type="match status" value="1"/>
</dbReference>
<dbReference type="Pfam" id="PF00172">
    <property type="entry name" value="Zn_clus"/>
    <property type="match status" value="1"/>
</dbReference>
<sequence length="502" mass="55318">MMRQADYSAGGSGSSASAGGHASQNIQASNRPVVPIVSQPLSRPIELPPQYRPRKPRKQVNVACQPCRKRRSKCTGTAPCSRCVAEGNECVFDGRKDAQERNRELRNSEKALSKIFRVLKKLESGDSSSAAAFAQIRKLAHDSADFSIFSRELFNLDEKTSVFDFADYDGGSGSDAVVPKREHDSQEAEWTNISPAQTVGHDSAPLSSNGSRPSPTDTRMIGNTMTNSTHSSASTAPQVGRPNVGLTSLFGNLPFSSAIKANGYPANIQLQQLQNLDSTTEYSMLPLHTFESEALGRAYLSFRDATLQMIADGMSAREVLGPRDHINLDLFFRDRRPEDGHSVNTFVCEIMKPLANPDIIAKLASIVLLAPMMRWILFPTSEHYRKIPALMRPLPSQRFVPHSPAFDLAPHPATRGALMNTFSEDWLTPENQIIAAPVVNWPHELNKAVCHDPVAGCLRFTKEFEDHVVNANNWTFSKRVLEVFPDIQEHGAVIAPRVGEDC</sequence>
<dbReference type="HOGENOM" id="CLU_015937_1_0_1"/>
<dbReference type="GO" id="GO:0000981">
    <property type="term" value="F:DNA-binding transcription factor activity, RNA polymerase II-specific"/>
    <property type="evidence" value="ECO:0007669"/>
    <property type="project" value="InterPro"/>
</dbReference>
<dbReference type="PANTHER" id="PTHR37012:SF2">
    <property type="entry name" value="BZIP DOMAIN-CONTAINING PROTEIN-RELATED"/>
    <property type="match status" value="1"/>
</dbReference>
<feature type="compositionally biased region" description="Low complexity" evidence="2">
    <location>
        <begin position="14"/>
        <end position="23"/>
    </location>
</feature>
<feature type="domain" description="Zn(2)-C6 fungal-type" evidence="3">
    <location>
        <begin position="63"/>
        <end position="92"/>
    </location>
</feature>
<evidence type="ECO:0000313" key="4">
    <source>
        <dbReference type="EMBL" id="KEQ99432.1"/>
    </source>
</evidence>
<dbReference type="SMART" id="SM00066">
    <property type="entry name" value="GAL4"/>
    <property type="match status" value="1"/>
</dbReference>
<evidence type="ECO:0000256" key="2">
    <source>
        <dbReference type="SAM" id="MobiDB-lite"/>
    </source>
</evidence>
<dbReference type="InterPro" id="IPR001138">
    <property type="entry name" value="Zn2Cys6_DnaBD"/>
</dbReference>
<dbReference type="SUPFAM" id="SSF57701">
    <property type="entry name" value="Zn2/Cys6 DNA-binding domain"/>
    <property type="match status" value="1"/>
</dbReference>
<accession>A0A074YZ45</accession>
<feature type="compositionally biased region" description="Polar residues" evidence="2">
    <location>
        <begin position="205"/>
        <end position="217"/>
    </location>
</feature>
<dbReference type="OrthoDB" id="4356994at2759"/>